<name>A0AAD7E6H9_9AGAR</name>
<dbReference type="AlphaFoldDB" id="A0AAD7E6H9"/>
<dbReference type="Proteomes" id="UP001219525">
    <property type="component" value="Unassembled WGS sequence"/>
</dbReference>
<keyword evidence="3" id="KW-1185">Reference proteome</keyword>
<gene>
    <name evidence="2" type="ORF">GGX14DRAFT_553773</name>
</gene>
<sequence length="237" mass="25482">MATSLKKLSLQVSGQDYYGVFLAANLLSCTLVSRPQAIPGLHRTRKQQTRQRSQEHGHDDHKRAGAGGPPQARGAPPINEPDEPQCKMIRKDIEGMKAHKATGPSSSRTDTCPAEAVRVIEIQAIDSASTASSRWYASIHHGAGHAREACAMLVVARGLAAATGTAACVTQSSFIPASVCLANVGRSAVRTNSTLYPAYWMPQLKYLCLATTTVWTRPSPYNHVHVRPFSLDVPGPC</sequence>
<feature type="compositionally biased region" description="Basic and acidic residues" evidence="1">
    <location>
        <begin position="52"/>
        <end position="63"/>
    </location>
</feature>
<accession>A0AAD7E6H9</accession>
<proteinExistence type="predicted"/>
<organism evidence="2 3">
    <name type="scientific">Mycena pura</name>
    <dbReference type="NCBI Taxonomy" id="153505"/>
    <lineage>
        <taxon>Eukaryota</taxon>
        <taxon>Fungi</taxon>
        <taxon>Dikarya</taxon>
        <taxon>Basidiomycota</taxon>
        <taxon>Agaricomycotina</taxon>
        <taxon>Agaricomycetes</taxon>
        <taxon>Agaricomycetidae</taxon>
        <taxon>Agaricales</taxon>
        <taxon>Marasmiineae</taxon>
        <taxon>Mycenaceae</taxon>
        <taxon>Mycena</taxon>
    </lineage>
</organism>
<evidence type="ECO:0000313" key="3">
    <source>
        <dbReference type="Proteomes" id="UP001219525"/>
    </source>
</evidence>
<protein>
    <submittedName>
        <fullName evidence="2">Uncharacterized protein</fullName>
    </submittedName>
</protein>
<comment type="caution">
    <text evidence="2">The sequence shown here is derived from an EMBL/GenBank/DDBJ whole genome shotgun (WGS) entry which is preliminary data.</text>
</comment>
<reference evidence="2" key="1">
    <citation type="submission" date="2023-03" db="EMBL/GenBank/DDBJ databases">
        <title>Massive genome expansion in bonnet fungi (Mycena s.s.) driven by repeated elements and novel gene families across ecological guilds.</title>
        <authorList>
            <consortium name="Lawrence Berkeley National Laboratory"/>
            <person name="Harder C.B."/>
            <person name="Miyauchi S."/>
            <person name="Viragh M."/>
            <person name="Kuo A."/>
            <person name="Thoen E."/>
            <person name="Andreopoulos B."/>
            <person name="Lu D."/>
            <person name="Skrede I."/>
            <person name="Drula E."/>
            <person name="Henrissat B."/>
            <person name="Morin E."/>
            <person name="Kohler A."/>
            <person name="Barry K."/>
            <person name="LaButti K."/>
            <person name="Morin E."/>
            <person name="Salamov A."/>
            <person name="Lipzen A."/>
            <person name="Mereny Z."/>
            <person name="Hegedus B."/>
            <person name="Baldrian P."/>
            <person name="Stursova M."/>
            <person name="Weitz H."/>
            <person name="Taylor A."/>
            <person name="Grigoriev I.V."/>
            <person name="Nagy L.G."/>
            <person name="Martin F."/>
            <person name="Kauserud H."/>
        </authorList>
    </citation>
    <scope>NUCLEOTIDE SEQUENCE</scope>
    <source>
        <strain evidence="2">9144</strain>
    </source>
</reference>
<feature type="region of interest" description="Disordered" evidence="1">
    <location>
        <begin position="38"/>
        <end position="84"/>
    </location>
</feature>
<evidence type="ECO:0000313" key="2">
    <source>
        <dbReference type="EMBL" id="KAJ7230287.1"/>
    </source>
</evidence>
<evidence type="ECO:0000256" key="1">
    <source>
        <dbReference type="SAM" id="MobiDB-lite"/>
    </source>
</evidence>
<dbReference type="EMBL" id="JARJCW010000001">
    <property type="protein sequence ID" value="KAJ7230287.1"/>
    <property type="molecule type" value="Genomic_DNA"/>
</dbReference>